<organism evidence="2 3">
    <name type="scientific">Dactylosporangium vinaceum</name>
    <dbReference type="NCBI Taxonomy" id="53362"/>
    <lineage>
        <taxon>Bacteria</taxon>
        <taxon>Bacillati</taxon>
        <taxon>Actinomycetota</taxon>
        <taxon>Actinomycetes</taxon>
        <taxon>Micromonosporales</taxon>
        <taxon>Micromonosporaceae</taxon>
        <taxon>Dactylosporangium</taxon>
    </lineage>
</organism>
<evidence type="ECO:0000256" key="1">
    <source>
        <dbReference type="SAM" id="MobiDB-lite"/>
    </source>
</evidence>
<proteinExistence type="predicted"/>
<dbReference type="Gene3D" id="1.10.287.1060">
    <property type="entry name" value="ESAT-6-like"/>
    <property type="match status" value="1"/>
</dbReference>
<protein>
    <submittedName>
        <fullName evidence="2">WXG100 family type VII secretion target</fullName>
    </submittedName>
</protein>
<feature type="region of interest" description="Disordered" evidence="1">
    <location>
        <begin position="69"/>
        <end position="89"/>
    </location>
</feature>
<name>A0ABV5MJZ6_9ACTN</name>
<dbReference type="EMBL" id="JBHMCA010000063">
    <property type="protein sequence ID" value="MFB9449192.1"/>
    <property type="molecule type" value="Genomic_DNA"/>
</dbReference>
<accession>A0ABV5MJZ6</accession>
<comment type="caution">
    <text evidence="2">The sequence shown here is derived from an EMBL/GenBank/DDBJ whole genome shotgun (WGS) entry which is preliminary data.</text>
</comment>
<reference evidence="2 3" key="1">
    <citation type="submission" date="2024-09" db="EMBL/GenBank/DDBJ databases">
        <authorList>
            <person name="Sun Q."/>
            <person name="Mori K."/>
        </authorList>
    </citation>
    <scope>NUCLEOTIDE SEQUENCE [LARGE SCALE GENOMIC DNA]</scope>
    <source>
        <strain evidence="2 3">JCM 3307</strain>
    </source>
</reference>
<evidence type="ECO:0000313" key="3">
    <source>
        <dbReference type="Proteomes" id="UP001589608"/>
    </source>
</evidence>
<sequence length="89" mass="9404">MAGFTGMDVEAVRTLASQLSAKADEIDSIASTLSSSLDGVQWVGLDADGFRGDWQNTYRTQLSTVSSALRDASSRATNNASQQEQASNS</sequence>
<feature type="compositionally biased region" description="Polar residues" evidence="1">
    <location>
        <begin position="74"/>
        <end position="89"/>
    </location>
</feature>
<evidence type="ECO:0000313" key="2">
    <source>
        <dbReference type="EMBL" id="MFB9449192.1"/>
    </source>
</evidence>
<dbReference type="Proteomes" id="UP001589608">
    <property type="component" value="Unassembled WGS sequence"/>
</dbReference>
<dbReference type="RefSeq" id="WP_223092857.1">
    <property type="nucleotide sequence ID" value="NZ_CP061913.1"/>
</dbReference>
<keyword evidence="3" id="KW-1185">Reference proteome</keyword>
<gene>
    <name evidence="2" type="ORF">ACFFTR_39460</name>
</gene>